<comment type="caution">
    <text evidence="10">The sequence shown here is derived from an EMBL/GenBank/DDBJ whole genome shotgun (WGS) entry which is preliminary data.</text>
</comment>
<feature type="transmembrane region" description="Helical" evidence="9">
    <location>
        <begin position="27"/>
        <end position="46"/>
    </location>
</feature>
<comment type="function">
    <text evidence="9">Converts heme B (protoheme IX) to heme O by substitution of the vinyl group on carbon 2 of heme B porphyrin ring with a hydroxyethyl farnesyl side group.</text>
</comment>
<dbReference type="RefSeq" id="WP_129998612.1">
    <property type="nucleotide sequence ID" value="NZ_SEUB01000004.1"/>
</dbReference>
<feature type="transmembrane region" description="Helical" evidence="9">
    <location>
        <begin position="248"/>
        <end position="267"/>
    </location>
</feature>
<dbReference type="InterPro" id="IPR030470">
    <property type="entry name" value="UbiA_prenylTrfase_CS"/>
</dbReference>
<dbReference type="NCBIfam" id="NF003348">
    <property type="entry name" value="PRK04375.1-1"/>
    <property type="match status" value="1"/>
</dbReference>
<keyword evidence="6 9" id="KW-0350">Heme biosynthesis</keyword>
<organism evidence="10 11">
    <name type="scientific">Pseudomonas koreensis</name>
    <dbReference type="NCBI Taxonomy" id="198620"/>
    <lineage>
        <taxon>Bacteria</taxon>
        <taxon>Pseudomonadati</taxon>
        <taxon>Pseudomonadota</taxon>
        <taxon>Gammaproteobacteria</taxon>
        <taxon>Pseudomonadales</taxon>
        <taxon>Pseudomonadaceae</taxon>
        <taxon>Pseudomonas</taxon>
    </lineage>
</organism>
<dbReference type="CDD" id="cd13957">
    <property type="entry name" value="PT_UbiA_Cox10"/>
    <property type="match status" value="1"/>
</dbReference>
<dbReference type="GO" id="GO:0008495">
    <property type="term" value="F:protoheme IX farnesyltransferase activity"/>
    <property type="evidence" value="ECO:0007669"/>
    <property type="project" value="UniProtKB-UniRule"/>
</dbReference>
<dbReference type="PANTHER" id="PTHR43448">
    <property type="entry name" value="PROTOHEME IX FARNESYLTRANSFERASE, MITOCHONDRIAL"/>
    <property type="match status" value="1"/>
</dbReference>
<dbReference type="EC" id="2.5.1.141" evidence="9"/>
<dbReference type="GO" id="GO:0005886">
    <property type="term" value="C:plasma membrane"/>
    <property type="evidence" value="ECO:0007669"/>
    <property type="project" value="UniProtKB-SubCell"/>
</dbReference>
<proteinExistence type="inferred from homology"/>
<dbReference type="NCBIfam" id="TIGR01473">
    <property type="entry name" value="cyoE_ctaB"/>
    <property type="match status" value="1"/>
</dbReference>
<accession>A0A4Q4L689</accession>
<evidence type="ECO:0000256" key="9">
    <source>
        <dbReference type="HAMAP-Rule" id="MF_00154"/>
    </source>
</evidence>
<comment type="similarity">
    <text evidence="9">Belongs to the UbiA prenyltransferase family. Protoheme IX farnesyltransferase subfamily.</text>
</comment>
<evidence type="ECO:0000313" key="11">
    <source>
        <dbReference type="Proteomes" id="UP000291107"/>
    </source>
</evidence>
<evidence type="ECO:0000313" key="10">
    <source>
        <dbReference type="EMBL" id="RYM42005.1"/>
    </source>
</evidence>
<feature type="transmembrane region" description="Helical" evidence="9">
    <location>
        <begin position="58"/>
        <end position="79"/>
    </location>
</feature>
<evidence type="ECO:0000256" key="6">
    <source>
        <dbReference type="ARBA" id="ARBA00023133"/>
    </source>
</evidence>
<evidence type="ECO:0000256" key="5">
    <source>
        <dbReference type="ARBA" id="ARBA00022989"/>
    </source>
</evidence>
<keyword evidence="4 9" id="KW-0812">Transmembrane</keyword>
<dbReference type="Gene3D" id="1.10.357.140">
    <property type="entry name" value="UbiA prenyltransferase"/>
    <property type="match status" value="1"/>
</dbReference>
<evidence type="ECO:0000256" key="3">
    <source>
        <dbReference type="ARBA" id="ARBA00022679"/>
    </source>
</evidence>
<dbReference type="AlphaFoldDB" id="A0A4Q4L689"/>
<keyword evidence="3 9" id="KW-0808">Transferase</keyword>
<keyword evidence="5 9" id="KW-1133">Transmembrane helix</keyword>
<feature type="transmembrane region" description="Helical" evidence="9">
    <location>
        <begin position="125"/>
        <end position="146"/>
    </location>
</feature>
<sequence>MDHGQHSPQHAGALKQWRLSLNVGLELTKPGIIVGNLASVFGGYLLAAGGRPVSPAHLLAALLGTALVIACGCVINNCVDRDIDRRMVRTCHRALAVRAVSLPSAFCYAAVLGVIGFGLLWVGTTALACAMAAVGLMVYAGVYTCLMKRRSHWGTLVGSLSGAMPPVVGYCAVTGSFDATALMLIVVFCCWQMPHSHAITVMRHEDFRAAGLPTLTLSQARREINLYMVAFLISAAILGWVAAINVSYPLVVLGLGGYWFYLTLRPVRNANAKVWARRIFSVSILLILALNLSLALNAVLPSPSALYRSSGVEENHQTQVRGGLSDSVTTAFTDNLEETHG</sequence>
<dbReference type="PANTHER" id="PTHR43448:SF2">
    <property type="entry name" value="PROTOHEME IX FARNESYLTRANSFERASE, MITOCHONDRIAL"/>
    <property type="match status" value="1"/>
</dbReference>
<evidence type="ECO:0000256" key="1">
    <source>
        <dbReference type="ARBA" id="ARBA00004141"/>
    </source>
</evidence>
<feature type="transmembrane region" description="Helical" evidence="9">
    <location>
        <begin position="224"/>
        <end position="242"/>
    </location>
</feature>
<evidence type="ECO:0000256" key="8">
    <source>
        <dbReference type="ARBA" id="ARBA00047690"/>
    </source>
</evidence>
<evidence type="ECO:0000256" key="2">
    <source>
        <dbReference type="ARBA" id="ARBA00022475"/>
    </source>
</evidence>
<keyword evidence="2 9" id="KW-1003">Cell membrane</keyword>
<dbReference type="HAMAP" id="MF_00154">
    <property type="entry name" value="CyoE_CtaB"/>
    <property type="match status" value="1"/>
</dbReference>
<keyword evidence="7 9" id="KW-0472">Membrane</keyword>
<feature type="transmembrane region" description="Helical" evidence="9">
    <location>
        <begin position="279"/>
        <end position="300"/>
    </location>
</feature>
<comment type="pathway">
    <text evidence="9">Porphyrin-containing compound metabolism; heme O biosynthesis; heme O from protoheme: step 1/1.</text>
</comment>
<dbReference type="GO" id="GO:0048034">
    <property type="term" value="P:heme O biosynthetic process"/>
    <property type="evidence" value="ECO:0007669"/>
    <property type="project" value="UniProtKB-UniRule"/>
</dbReference>
<feature type="transmembrane region" description="Helical" evidence="9">
    <location>
        <begin position="100"/>
        <end position="119"/>
    </location>
</feature>
<protein>
    <recommendedName>
        <fullName evidence="9">Protoheme IX farnesyltransferase</fullName>
        <ecNumber evidence="9">2.5.1.141</ecNumber>
    </recommendedName>
    <alternativeName>
        <fullName evidence="9">Heme B farnesyltransferase</fullName>
    </alternativeName>
    <alternativeName>
        <fullName evidence="9">Heme O synthase</fullName>
    </alternativeName>
</protein>
<comment type="catalytic activity">
    <reaction evidence="8 9">
        <text>heme b + (2E,6E)-farnesyl diphosphate + H2O = Fe(II)-heme o + diphosphate</text>
        <dbReference type="Rhea" id="RHEA:28070"/>
        <dbReference type="ChEBI" id="CHEBI:15377"/>
        <dbReference type="ChEBI" id="CHEBI:33019"/>
        <dbReference type="ChEBI" id="CHEBI:60344"/>
        <dbReference type="ChEBI" id="CHEBI:60530"/>
        <dbReference type="ChEBI" id="CHEBI:175763"/>
        <dbReference type="EC" id="2.5.1.141"/>
    </reaction>
</comment>
<dbReference type="EMBL" id="SEUB01000004">
    <property type="protein sequence ID" value="RYM42005.1"/>
    <property type="molecule type" value="Genomic_DNA"/>
</dbReference>
<dbReference type="InterPro" id="IPR006369">
    <property type="entry name" value="Protohaem_IX_farnesylTrfase"/>
</dbReference>
<name>A0A4Q4L689_9PSED</name>
<comment type="subcellular location">
    <subcellularLocation>
        <location evidence="9">Cell membrane</location>
        <topology evidence="9">Multi-pass membrane protein</topology>
    </subcellularLocation>
    <subcellularLocation>
        <location evidence="1">Membrane</location>
        <topology evidence="1">Multi-pass membrane protein</topology>
    </subcellularLocation>
</comment>
<dbReference type="Proteomes" id="UP000291107">
    <property type="component" value="Unassembled WGS sequence"/>
</dbReference>
<dbReference type="Pfam" id="PF01040">
    <property type="entry name" value="UbiA"/>
    <property type="match status" value="1"/>
</dbReference>
<dbReference type="InterPro" id="IPR044878">
    <property type="entry name" value="UbiA_sf"/>
</dbReference>
<dbReference type="InterPro" id="IPR000537">
    <property type="entry name" value="UbiA_prenyltransferase"/>
</dbReference>
<evidence type="ECO:0000256" key="7">
    <source>
        <dbReference type="ARBA" id="ARBA00023136"/>
    </source>
</evidence>
<comment type="miscellaneous">
    <text evidence="9">Carbon 2 of the heme B porphyrin ring is defined according to the Fischer nomenclature.</text>
</comment>
<gene>
    <name evidence="9" type="primary">cyoE</name>
    <name evidence="10" type="ORF">EVS84_12715</name>
</gene>
<reference evidence="10 11" key="1">
    <citation type="submission" date="2019-02" db="EMBL/GenBank/DDBJ databases">
        <title>Genome of Pseudomonas korensis isolated from heavy metal contaminated environment.</title>
        <authorList>
            <person name="Ayangbenro A.S."/>
            <person name="Babalola O."/>
        </authorList>
    </citation>
    <scope>NUCLEOTIDE SEQUENCE [LARGE SCALE GENOMIC DNA]</scope>
    <source>
        <strain evidence="10 11">AB36</strain>
    </source>
</reference>
<evidence type="ECO:0000256" key="4">
    <source>
        <dbReference type="ARBA" id="ARBA00022692"/>
    </source>
</evidence>
<dbReference type="PROSITE" id="PS00943">
    <property type="entry name" value="UBIA"/>
    <property type="match status" value="1"/>
</dbReference>
<dbReference type="UniPathway" id="UPA00834">
    <property type="reaction ID" value="UER00712"/>
</dbReference>